<sequence length="480" mass="49418">MNAKTPNNGPNNGPNSGPSIGVLPQLPGARVLVVGLGVTGLSCVRYLTSIGCQVAITDSRAHPPGVDALREGLSQSGPDVAMMLGGWDAGAFAVADQIVISPGVSLSDLLPYFGGRDIPVCGDIELFARSVPAPVLAITGSNGKSTVTELLGQMARDAGIKVAVGGNLGTPALDLLAPNVELYVLELSSFQLETTVSLQPRAAALLNLSADHLDRYPDLATYAQAKQRIFAGAEAAVVNRDDVASRDLAIGVPRVVSFGLGPPEGEQDWGLLPGEGDQAAELWISRGPRALFPAREVRMAGAHNLANALAALTLGDLCGLPLAPMRAAVAEFPGLPHRCVLVAEARGVRWIDDSKGTNPGATIAALEGVARELTGAGKVVLIAGGDGKGADFSLLTQTLAQSARALVLIGRDAPLLEAIAPPGLPVETAVDMKAAVASAAELARPGDAVLLSPACASFDMFTDYRHRGRMFAEAVLRVAK</sequence>
<feature type="compositionally biased region" description="Low complexity" evidence="9">
    <location>
        <begin position="1"/>
        <end position="19"/>
    </location>
</feature>
<dbReference type="InterPro" id="IPR036565">
    <property type="entry name" value="Mur-like_cat_sf"/>
</dbReference>
<feature type="binding site" evidence="7">
    <location>
        <begin position="140"/>
        <end position="146"/>
    </location>
    <ligand>
        <name>ATP</name>
        <dbReference type="ChEBI" id="CHEBI:30616"/>
    </ligand>
</feature>
<protein>
    <recommendedName>
        <fullName evidence="7 8">UDP-N-acetylmuramoylalanine--D-glutamate ligase</fullName>
        <ecNumber evidence="7 8">6.3.2.9</ecNumber>
    </recommendedName>
    <alternativeName>
        <fullName evidence="7">D-glutamic acid-adding enzyme</fullName>
    </alternativeName>
    <alternativeName>
        <fullName evidence="7">UDP-N-acetylmuramoyl-L-alanyl-D-glutamate synthetase</fullName>
    </alternativeName>
</protein>
<evidence type="ECO:0000256" key="7">
    <source>
        <dbReference type="HAMAP-Rule" id="MF_00639"/>
    </source>
</evidence>
<accession>A0ABZ0S4S0</accession>
<comment type="similarity">
    <text evidence="7">Belongs to the MurCDEF family.</text>
</comment>
<dbReference type="Gene3D" id="3.40.1190.10">
    <property type="entry name" value="Mur-like, catalytic domain"/>
    <property type="match status" value="1"/>
</dbReference>
<dbReference type="EMBL" id="CP121472">
    <property type="protein sequence ID" value="WPL16052.1"/>
    <property type="molecule type" value="Genomic_DNA"/>
</dbReference>
<evidence type="ECO:0000313" key="13">
    <source>
        <dbReference type="Proteomes" id="UP001432180"/>
    </source>
</evidence>
<dbReference type="Gene3D" id="3.90.190.20">
    <property type="entry name" value="Mur ligase, C-terminal domain"/>
    <property type="match status" value="1"/>
</dbReference>
<dbReference type="Pfam" id="PF08245">
    <property type="entry name" value="Mur_ligase_M"/>
    <property type="match status" value="1"/>
</dbReference>
<evidence type="ECO:0000256" key="4">
    <source>
        <dbReference type="ARBA" id="ARBA00022598"/>
    </source>
</evidence>
<dbReference type="Pfam" id="PF21799">
    <property type="entry name" value="MurD-like_N"/>
    <property type="match status" value="1"/>
</dbReference>
<keyword evidence="13" id="KW-1185">Reference proteome</keyword>
<evidence type="ECO:0000256" key="1">
    <source>
        <dbReference type="ARBA" id="ARBA00004496"/>
    </source>
</evidence>
<dbReference type="NCBIfam" id="TIGR01087">
    <property type="entry name" value="murD"/>
    <property type="match status" value="1"/>
</dbReference>
<keyword evidence="7 8" id="KW-0573">Peptidoglycan synthesis</keyword>
<keyword evidence="7 8" id="KW-0132">Cell division</keyword>
<keyword evidence="7 8" id="KW-0133">Cell shape</keyword>
<gene>
    <name evidence="7 12" type="primary">murD</name>
    <name evidence="12" type="ORF">Thiowin_00985</name>
</gene>
<dbReference type="HAMAP" id="MF_00639">
    <property type="entry name" value="MurD"/>
    <property type="match status" value="1"/>
</dbReference>
<dbReference type="InterPro" id="IPR013221">
    <property type="entry name" value="Mur_ligase_cen"/>
</dbReference>
<organism evidence="12 13">
    <name type="scientific">Thiorhodovibrio winogradskyi</name>
    <dbReference type="NCBI Taxonomy" id="77007"/>
    <lineage>
        <taxon>Bacteria</taxon>
        <taxon>Pseudomonadati</taxon>
        <taxon>Pseudomonadota</taxon>
        <taxon>Gammaproteobacteria</taxon>
        <taxon>Chromatiales</taxon>
        <taxon>Chromatiaceae</taxon>
        <taxon>Thiorhodovibrio</taxon>
    </lineage>
</organism>
<evidence type="ECO:0000256" key="6">
    <source>
        <dbReference type="ARBA" id="ARBA00022840"/>
    </source>
</evidence>
<evidence type="ECO:0000256" key="3">
    <source>
        <dbReference type="ARBA" id="ARBA00022490"/>
    </source>
</evidence>
<keyword evidence="7 8" id="KW-0961">Cell wall biogenesis/degradation</keyword>
<evidence type="ECO:0000256" key="9">
    <source>
        <dbReference type="SAM" id="MobiDB-lite"/>
    </source>
</evidence>
<keyword evidence="7 8" id="KW-0131">Cell cycle</keyword>
<dbReference type="InterPro" id="IPR036615">
    <property type="entry name" value="Mur_ligase_C_dom_sf"/>
</dbReference>
<dbReference type="PANTHER" id="PTHR43692:SF1">
    <property type="entry name" value="UDP-N-ACETYLMURAMOYLALANINE--D-GLUTAMATE LIGASE"/>
    <property type="match status" value="1"/>
</dbReference>
<dbReference type="Gene3D" id="3.40.50.720">
    <property type="entry name" value="NAD(P)-binding Rossmann-like Domain"/>
    <property type="match status" value="1"/>
</dbReference>
<dbReference type="SUPFAM" id="SSF53623">
    <property type="entry name" value="MurD-like peptide ligases, catalytic domain"/>
    <property type="match status" value="1"/>
</dbReference>
<feature type="region of interest" description="Disordered" evidence="9">
    <location>
        <begin position="1"/>
        <end position="20"/>
    </location>
</feature>
<comment type="function">
    <text evidence="7 8">Cell wall formation. Catalyzes the addition of glutamate to the nucleotide precursor UDP-N-acetylmuramoyl-L-alanine (UMA).</text>
</comment>
<evidence type="ECO:0000256" key="2">
    <source>
        <dbReference type="ARBA" id="ARBA00004752"/>
    </source>
</evidence>
<evidence type="ECO:0000313" key="12">
    <source>
        <dbReference type="EMBL" id="WPL16052.1"/>
    </source>
</evidence>
<keyword evidence="4 7" id="KW-0436">Ligase</keyword>
<dbReference type="InterPro" id="IPR004101">
    <property type="entry name" value="Mur_ligase_C"/>
</dbReference>
<evidence type="ECO:0000259" key="10">
    <source>
        <dbReference type="Pfam" id="PF02875"/>
    </source>
</evidence>
<dbReference type="GO" id="GO:0008764">
    <property type="term" value="F:UDP-N-acetylmuramoylalanine-D-glutamate ligase activity"/>
    <property type="evidence" value="ECO:0007669"/>
    <property type="project" value="UniProtKB-EC"/>
</dbReference>
<proteinExistence type="inferred from homology"/>
<keyword evidence="5 7" id="KW-0547">Nucleotide-binding</keyword>
<dbReference type="Pfam" id="PF02875">
    <property type="entry name" value="Mur_ligase_C"/>
    <property type="match status" value="1"/>
</dbReference>
<keyword evidence="6 7" id="KW-0067">ATP-binding</keyword>
<comment type="catalytic activity">
    <reaction evidence="7 8">
        <text>UDP-N-acetyl-alpha-D-muramoyl-L-alanine + D-glutamate + ATP = UDP-N-acetyl-alpha-D-muramoyl-L-alanyl-D-glutamate + ADP + phosphate + H(+)</text>
        <dbReference type="Rhea" id="RHEA:16429"/>
        <dbReference type="ChEBI" id="CHEBI:15378"/>
        <dbReference type="ChEBI" id="CHEBI:29986"/>
        <dbReference type="ChEBI" id="CHEBI:30616"/>
        <dbReference type="ChEBI" id="CHEBI:43474"/>
        <dbReference type="ChEBI" id="CHEBI:83898"/>
        <dbReference type="ChEBI" id="CHEBI:83900"/>
        <dbReference type="ChEBI" id="CHEBI:456216"/>
        <dbReference type="EC" id="6.3.2.9"/>
    </reaction>
</comment>
<evidence type="ECO:0000256" key="5">
    <source>
        <dbReference type="ARBA" id="ARBA00022741"/>
    </source>
</evidence>
<dbReference type="EC" id="6.3.2.9" evidence="7 8"/>
<feature type="domain" description="Mur ligase C-terminal" evidence="10">
    <location>
        <begin position="337"/>
        <end position="455"/>
    </location>
</feature>
<evidence type="ECO:0000256" key="8">
    <source>
        <dbReference type="RuleBase" id="RU003664"/>
    </source>
</evidence>
<dbReference type="Proteomes" id="UP001432180">
    <property type="component" value="Chromosome"/>
</dbReference>
<dbReference type="SUPFAM" id="SSF53244">
    <property type="entry name" value="MurD-like peptide ligases, peptide-binding domain"/>
    <property type="match status" value="1"/>
</dbReference>
<feature type="domain" description="Mur ligase central" evidence="11">
    <location>
        <begin position="138"/>
        <end position="314"/>
    </location>
</feature>
<comment type="subcellular location">
    <subcellularLocation>
        <location evidence="1 7 8">Cytoplasm</location>
    </subcellularLocation>
</comment>
<dbReference type="SUPFAM" id="SSF51984">
    <property type="entry name" value="MurCD N-terminal domain"/>
    <property type="match status" value="1"/>
</dbReference>
<comment type="pathway">
    <text evidence="2 7 8">Cell wall biogenesis; peptidoglycan biosynthesis.</text>
</comment>
<dbReference type="RefSeq" id="WP_328986597.1">
    <property type="nucleotide sequence ID" value="NZ_CP121472.1"/>
</dbReference>
<keyword evidence="3 7" id="KW-0963">Cytoplasm</keyword>
<evidence type="ECO:0000259" key="11">
    <source>
        <dbReference type="Pfam" id="PF08245"/>
    </source>
</evidence>
<name>A0ABZ0S4S0_9GAMM</name>
<reference evidence="12 13" key="1">
    <citation type="journal article" date="2023" name="Microorganisms">
        <title>Thiorhodovibrio frisius and Trv. litoralis spp. nov., Two Novel Members from a Clade of Fastidious Purple Sulfur Bacteria That Exhibit Unique Red-Shifted Light-Harvesting Capabilities.</title>
        <authorList>
            <person name="Methner A."/>
            <person name="Kuzyk S.B."/>
            <person name="Petersen J."/>
            <person name="Bauer S."/>
            <person name="Brinkmann H."/>
            <person name="Sichau K."/>
            <person name="Wanner G."/>
            <person name="Wolf J."/>
            <person name="Neumann-Schaal M."/>
            <person name="Henke P."/>
            <person name="Tank M."/>
            <person name="Sproer C."/>
            <person name="Bunk B."/>
            <person name="Overmann J."/>
        </authorList>
    </citation>
    <scope>NUCLEOTIDE SEQUENCE [LARGE SCALE GENOMIC DNA]</scope>
    <source>
        <strain evidence="12 13">DSM 6702</strain>
    </source>
</reference>
<dbReference type="PANTHER" id="PTHR43692">
    <property type="entry name" value="UDP-N-ACETYLMURAMOYLALANINE--D-GLUTAMATE LIGASE"/>
    <property type="match status" value="1"/>
</dbReference>
<dbReference type="InterPro" id="IPR005762">
    <property type="entry name" value="MurD"/>
</dbReference>